<gene>
    <name evidence="7" type="ORF">AAFC00_006341</name>
</gene>
<dbReference type="RefSeq" id="XP_069197494.1">
    <property type="nucleotide sequence ID" value="XM_069346285.1"/>
</dbReference>
<comment type="caution">
    <text evidence="7">The sequence shown here is derived from an EMBL/GenBank/DDBJ whole genome shotgun (WGS) entry which is preliminary data.</text>
</comment>
<evidence type="ECO:0000256" key="5">
    <source>
        <dbReference type="ARBA" id="ARBA00023288"/>
    </source>
</evidence>
<keyword evidence="2" id="KW-0519">Myristate</keyword>
<sequence length="155" mass="16591">MGVCASCLGLNRRSSQEPAETEGLLYEDSQPQYGAIGSGSVAPGPDPEELRREREALEQICAQTSNELIDVLHHDAAIPGSKMASDYSLLLNKHFPNRSGASSPTTTTDDEAAWLNNTQGAERELWDEVKGFSQGHLVLTLHTSSPGATPTLSAQ</sequence>
<proteinExistence type="predicted"/>
<dbReference type="GeneID" id="95980040"/>
<evidence type="ECO:0000313" key="7">
    <source>
        <dbReference type="EMBL" id="KAL1297812.1"/>
    </source>
</evidence>
<evidence type="ECO:0008006" key="9">
    <source>
        <dbReference type="Google" id="ProtNLM"/>
    </source>
</evidence>
<keyword evidence="3" id="KW-0472">Membrane</keyword>
<evidence type="ECO:0000256" key="2">
    <source>
        <dbReference type="ARBA" id="ARBA00022707"/>
    </source>
</evidence>
<organism evidence="7 8">
    <name type="scientific">Neodothiora populina</name>
    <dbReference type="NCBI Taxonomy" id="2781224"/>
    <lineage>
        <taxon>Eukaryota</taxon>
        <taxon>Fungi</taxon>
        <taxon>Dikarya</taxon>
        <taxon>Ascomycota</taxon>
        <taxon>Pezizomycotina</taxon>
        <taxon>Dothideomycetes</taxon>
        <taxon>Dothideomycetidae</taxon>
        <taxon>Dothideales</taxon>
        <taxon>Dothioraceae</taxon>
        <taxon>Neodothiora</taxon>
    </lineage>
</organism>
<evidence type="ECO:0000256" key="3">
    <source>
        <dbReference type="ARBA" id="ARBA00023136"/>
    </source>
</evidence>
<evidence type="ECO:0000313" key="8">
    <source>
        <dbReference type="Proteomes" id="UP001562354"/>
    </source>
</evidence>
<name>A0ABR3P4U2_9PEZI</name>
<reference evidence="7 8" key="1">
    <citation type="submission" date="2024-07" db="EMBL/GenBank/DDBJ databases">
        <title>Draft sequence of the Neodothiora populina.</title>
        <authorList>
            <person name="Drown D.D."/>
            <person name="Schuette U.S."/>
            <person name="Buechlein A.B."/>
            <person name="Rusch D.R."/>
            <person name="Winton L.W."/>
            <person name="Adams G.A."/>
        </authorList>
    </citation>
    <scope>NUCLEOTIDE SEQUENCE [LARGE SCALE GENOMIC DNA]</scope>
    <source>
        <strain evidence="7 8">CPC 39397</strain>
    </source>
</reference>
<evidence type="ECO:0000256" key="1">
    <source>
        <dbReference type="ARBA" id="ARBA00004308"/>
    </source>
</evidence>
<protein>
    <recommendedName>
        <fullName evidence="9">Late endosomal/lysosomal adaptor and MAPK and MTOR activator 1</fullName>
    </recommendedName>
</protein>
<accession>A0ABR3P4U2</accession>
<keyword evidence="5" id="KW-0449">Lipoprotein</keyword>
<dbReference type="SMART" id="SM01262">
    <property type="entry name" value="LAMTOR"/>
    <property type="match status" value="1"/>
</dbReference>
<evidence type="ECO:0000256" key="4">
    <source>
        <dbReference type="ARBA" id="ARBA00023139"/>
    </source>
</evidence>
<comment type="subcellular location">
    <subcellularLocation>
        <location evidence="1">Endomembrane system</location>
    </subcellularLocation>
</comment>
<dbReference type="EMBL" id="JBFMKM010000014">
    <property type="protein sequence ID" value="KAL1297812.1"/>
    <property type="molecule type" value="Genomic_DNA"/>
</dbReference>
<keyword evidence="8" id="KW-1185">Reference proteome</keyword>
<dbReference type="InterPro" id="IPR028209">
    <property type="entry name" value="LAMTOR1/MEH1"/>
</dbReference>
<feature type="region of interest" description="Disordered" evidence="6">
    <location>
        <begin position="12"/>
        <end position="51"/>
    </location>
</feature>
<dbReference type="Proteomes" id="UP001562354">
    <property type="component" value="Unassembled WGS sequence"/>
</dbReference>
<keyword evidence="4" id="KW-0564">Palmitate</keyword>
<evidence type="ECO:0000256" key="6">
    <source>
        <dbReference type="SAM" id="MobiDB-lite"/>
    </source>
</evidence>
<dbReference type="Pfam" id="PF15454">
    <property type="entry name" value="LAMTOR"/>
    <property type="match status" value="1"/>
</dbReference>